<comment type="function">
    <text evidence="6">Part of the phosphoribosylformylglycinamidine synthase complex involved in the purines biosynthetic pathway. Catalyzes the ATP-dependent conversion of formylglycinamide ribonucleotide (FGAR) and glutamine to yield formylglycinamidine ribonucleotide (FGAM) and glutamate. The FGAM synthase complex is composed of three subunits. PurQ produces an ammonia molecule by converting glutamine to glutamate. PurL transfers the ammonia molecule to FGAR to form FGAM in an ATP-dependent manner. PurS interacts with PurQ and PurL and is thought to assist in the transfer of the ammonia molecule from PurQ to PurL.</text>
</comment>
<dbReference type="Proteomes" id="UP001236652">
    <property type="component" value="Chromosome"/>
</dbReference>
<dbReference type="PANTHER" id="PTHR34696">
    <property type="entry name" value="PHOSPHORIBOSYLFORMYLGLYCINAMIDINE SYNTHASE SUBUNIT PURS"/>
    <property type="match status" value="1"/>
</dbReference>
<dbReference type="NCBIfam" id="NF004630">
    <property type="entry name" value="PRK05974.1"/>
    <property type="match status" value="1"/>
</dbReference>
<reference evidence="7 8" key="1">
    <citation type="submission" date="2023-05" db="EMBL/GenBank/DDBJ databases">
        <title>Comparative genomics reveals the evidence of polycyclic aromatic hydrocarbons degradation in moderately halophilic genus Pontibacillus.</title>
        <authorList>
            <person name="Yang H."/>
            <person name="Qian Z."/>
        </authorList>
    </citation>
    <scope>NUCLEOTIDE SEQUENCE [LARGE SCALE GENOMIC DNA]</scope>
    <source>
        <strain evidence="8">HN14</strain>
    </source>
</reference>
<proteinExistence type="inferred from homology"/>
<keyword evidence="3 6" id="KW-0547">Nucleotide-binding</keyword>
<evidence type="ECO:0000256" key="6">
    <source>
        <dbReference type="HAMAP-Rule" id="MF_01926"/>
    </source>
</evidence>
<protein>
    <recommendedName>
        <fullName evidence="6">Phosphoribosylformylglycinamidine synthase subunit PurS</fullName>
        <shortName evidence="6">FGAM synthase</shortName>
        <ecNumber evidence="6">6.3.5.3</ecNumber>
    </recommendedName>
    <alternativeName>
        <fullName evidence="6">Formylglycinamide ribonucleotide amidotransferase subunit III</fullName>
        <shortName evidence="6">FGAR amidotransferase III</shortName>
        <shortName evidence="6">FGAR-AT III</shortName>
    </alternativeName>
    <alternativeName>
        <fullName evidence="6">Phosphoribosylformylglycinamidine synthase subunit III</fullName>
    </alternativeName>
</protein>
<name>A0ABY8UXR6_9BACI</name>
<evidence type="ECO:0000256" key="1">
    <source>
        <dbReference type="ARBA" id="ARBA00022490"/>
    </source>
</evidence>
<dbReference type="SUPFAM" id="SSF82697">
    <property type="entry name" value="PurS-like"/>
    <property type="match status" value="1"/>
</dbReference>
<accession>A0ABY8UXR6</accession>
<comment type="subunit">
    <text evidence="6">Part of the FGAM synthase complex composed of 1 PurL, 1 PurQ and 2 PurS subunits.</text>
</comment>
<evidence type="ECO:0000256" key="5">
    <source>
        <dbReference type="ARBA" id="ARBA00022840"/>
    </source>
</evidence>
<evidence type="ECO:0000256" key="4">
    <source>
        <dbReference type="ARBA" id="ARBA00022755"/>
    </source>
</evidence>
<dbReference type="EC" id="6.3.5.3" evidence="6"/>
<dbReference type="HAMAP" id="MF_01926">
    <property type="entry name" value="PurS"/>
    <property type="match status" value="1"/>
</dbReference>
<keyword evidence="2 6" id="KW-0436">Ligase</keyword>
<dbReference type="PANTHER" id="PTHR34696:SF1">
    <property type="entry name" value="PHOSPHORIBOSYLFORMYLGLYCINAMIDINE SYNTHASE SUBUNIT PURS"/>
    <property type="match status" value="1"/>
</dbReference>
<keyword evidence="1 6" id="KW-0963">Cytoplasm</keyword>
<comment type="catalytic activity">
    <reaction evidence="6">
        <text>N(2)-formyl-N(1)-(5-phospho-beta-D-ribosyl)glycinamide + L-glutamine + ATP + H2O = 2-formamido-N(1)-(5-O-phospho-beta-D-ribosyl)acetamidine + L-glutamate + ADP + phosphate + H(+)</text>
        <dbReference type="Rhea" id="RHEA:17129"/>
        <dbReference type="ChEBI" id="CHEBI:15377"/>
        <dbReference type="ChEBI" id="CHEBI:15378"/>
        <dbReference type="ChEBI" id="CHEBI:29985"/>
        <dbReference type="ChEBI" id="CHEBI:30616"/>
        <dbReference type="ChEBI" id="CHEBI:43474"/>
        <dbReference type="ChEBI" id="CHEBI:58359"/>
        <dbReference type="ChEBI" id="CHEBI:147286"/>
        <dbReference type="ChEBI" id="CHEBI:147287"/>
        <dbReference type="ChEBI" id="CHEBI:456216"/>
        <dbReference type="EC" id="6.3.5.3"/>
    </reaction>
</comment>
<evidence type="ECO:0000313" key="7">
    <source>
        <dbReference type="EMBL" id="WIF98460.1"/>
    </source>
</evidence>
<evidence type="ECO:0000313" key="8">
    <source>
        <dbReference type="Proteomes" id="UP001236652"/>
    </source>
</evidence>
<keyword evidence="8" id="KW-1185">Reference proteome</keyword>
<evidence type="ECO:0000256" key="3">
    <source>
        <dbReference type="ARBA" id="ARBA00022741"/>
    </source>
</evidence>
<evidence type="ECO:0000256" key="2">
    <source>
        <dbReference type="ARBA" id="ARBA00022598"/>
    </source>
</evidence>
<dbReference type="GO" id="GO:0004642">
    <property type="term" value="F:phosphoribosylformylglycinamidine synthase activity"/>
    <property type="evidence" value="ECO:0007669"/>
    <property type="project" value="UniProtKB-EC"/>
</dbReference>
<keyword evidence="5 6" id="KW-0067">ATP-binding</keyword>
<dbReference type="Pfam" id="PF02700">
    <property type="entry name" value="PurS"/>
    <property type="match status" value="1"/>
</dbReference>
<comment type="subcellular location">
    <subcellularLocation>
        <location evidence="6">Cytoplasm</location>
    </subcellularLocation>
</comment>
<dbReference type="InterPro" id="IPR036604">
    <property type="entry name" value="PurS-like_sf"/>
</dbReference>
<dbReference type="RefSeq" id="WP_231419066.1">
    <property type="nucleotide sequence ID" value="NZ_CP126446.1"/>
</dbReference>
<keyword evidence="4 6" id="KW-0658">Purine biosynthesis</keyword>
<dbReference type="NCBIfam" id="TIGR00302">
    <property type="entry name" value="phosphoribosylformylglycinamidine synthase subunit PurS"/>
    <property type="match status" value="1"/>
</dbReference>
<comment type="similarity">
    <text evidence="6">Belongs to the PurS family.</text>
</comment>
<sequence>MYKVYVYVTLKEGVLDPQGTAIQESMHSLAYDEVERVRVGKYFELTIENTEDVNQRVNELCDKLLANPVIEEYRYTIEEVVPN</sequence>
<organism evidence="7 8">
    <name type="scientific">Pontibacillus chungwhensis</name>
    <dbReference type="NCBI Taxonomy" id="265426"/>
    <lineage>
        <taxon>Bacteria</taxon>
        <taxon>Bacillati</taxon>
        <taxon>Bacillota</taxon>
        <taxon>Bacilli</taxon>
        <taxon>Bacillales</taxon>
        <taxon>Bacillaceae</taxon>
        <taxon>Pontibacillus</taxon>
    </lineage>
</organism>
<dbReference type="EMBL" id="CP126446">
    <property type="protein sequence ID" value="WIF98460.1"/>
    <property type="molecule type" value="Genomic_DNA"/>
</dbReference>
<gene>
    <name evidence="6 7" type="primary">purS</name>
    <name evidence="7" type="ORF">QNI29_01985</name>
</gene>
<dbReference type="Gene3D" id="3.30.1280.10">
    <property type="entry name" value="Phosphoribosylformylglycinamidine synthase subunit PurS"/>
    <property type="match status" value="1"/>
</dbReference>
<comment type="pathway">
    <text evidence="6">Purine metabolism; IMP biosynthesis via de novo pathway; 5-amino-1-(5-phospho-D-ribosyl)imidazole from N(2)-formyl-N(1)-(5-phospho-D-ribosyl)glycinamide: step 1/2.</text>
</comment>
<dbReference type="InterPro" id="IPR003850">
    <property type="entry name" value="PurS"/>
</dbReference>